<gene>
    <name evidence="2" type="ORF">BGC07_15635</name>
</gene>
<dbReference type="Pfam" id="PF13614">
    <property type="entry name" value="AAA_31"/>
    <property type="match status" value="1"/>
</dbReference>
<reference evidence="2 3" key="1">
    <citation type="submission" date="2016-08" db="EMBL/GenBank/DDBJ databases">
        <title>Draft genome sequence of Candidatus Piscirickettsia litoralis, from seawater.</title>
        <authorList>
            <person name="Wan X."/>
            <person name="Lee A.J."/>
            <person name="Hou S."/>
            <person name="Donachie S.P."/>
        </authorList>
    </citation>
    <scope>NUCLEOTIDE SEQUENCE [LARGE SCALE GENOMIC DNA]</scope>
    <source>
        <strain evidence="2 3">Y2</strain>
    </source>
</reference>
<dbReference type="RefSeq" id="WP_069314003.1">
    <property type="nucleotide sequence ID" value="NZ_MDTU01000002.1"/>
</dbReference>
<sequence>MTPIIAIANQKGGVGKTTTTNNLGKYLANKGFKVLLIDLDPQGNLSYTFTGKAIADEALILDIYDGKKIPPLNVINNLDLYCANSELTTISERGDNGYFQLKEGIEGIISEYDIVLIDCLPTLSTGLVSALVAATHVLIPAAPNDLSSQGLHDLIGRIQQIQRRMNANLDLLGLILTAVEDNTKSSKETELLIRNTYKNYVFSAKTRKSIDMLQSHNKENNSKDITRIVPKKPISQDFKEFAEEFINRLNLTTHKNIKSVG</sequence>
<keyword evidence="3" id="KW-1185">Reference proteome</keyword>
<dbReference type="PANTHER" id="PTHR13696:SF52">
    <property type="entry name" value="PARA FAMILY PROTEIN CT_582"/>
    <property type="match status" value="1"/>
</dbReference>
<dbReference type="InterPro" id="IPR025669">
    <property type="entry name" value="AAA_dom"/>
</dbReference>
<evidence type="ECO:0000259" key="1">
    <source>
        <dbReference type="Pfam" id="PF13614"/>
    </source>
</evidence>
<protein>
    <recommendedName>
        <fullName evidence="1">AAA domain-containing protein</fullName>
    </recommendedName>
</protein>
<evidence type="ECO:0000313" key="3">
    <source>
        <dbReference type="Proteomes" id="UP000094329"/>
    </source>
</evidence>
<evidence type="ECO:0000313" key="2">
    <source>
        <dbReference type="EMBL" id="ODN41538.1"/>
    </source>
</evidence>
<accession>A0ABX2ZZ84</accession>
<dbReference type="InterPro" id="IPR027417">
    <property type="entry name" value="P-loop_NTPase"/>
</dbReference>
<comment type="caution">
    <text evidence="2">The sequence shown here is derived from an EMBL/GenBank/DDBJ whole genome shotgun (WGS) entry which is preliminary data.</text>
</comment>
<feature type="domain" description="AAA" evidence="1">
    <location>
        <begin position="4"/>
        <end position="170"/>
    </location>
</feature>
<name>A0ABX2ZZ84_9GAMM</name>
<dbReference type="EMBL" id="MDTU01000002">
    <property type="protein sequence ID" value="ODN41538.1"/>
    <property type="molecule type" value="Genomic_DNA"/>
</dbReference>
<dbReference type="Gene3D" id="3.40.50.300">
    <property type="entry name" value="P-loop containing nucleotide triphosphate hydrolases"/>
    <property type="match status" value="1"/>
</dbReference>
<proteinExistence type="predicted"/>
<dbReference type="PANTHER" id="PTHR13696">
    <property type="entry name" value="P-LOOP CONTAINING NUCLEOSIDE TRIPHOSPHATE HYDROLASE"/>
    <property type="match status" value="1"/>
</dbReference>
<dbReference type="Proteomes" id="UP000094329">
    <property type="component" value="Unassembled WGS sequence"/>
</dbReference>
<organism evidence="2 3">
    <name type="scientific">Piscirickettsia litoralis</name>
    <dbReference type="NCBI Taxonomy" id="1891921"/>
    <lineage>
        <taxon>Bacteria</taxon>
        <taxon>Pseudomonadati</taxon>
        <taxon>Pseudomonadota</taxon>
        <taxon>Gammaproteobacteria</taxon>
        <taxon>Thiotrichales</taxon>
        <taxon>Piscirickettsiaceae</taxon>
        <taxon>Piscirickettsia</taxon>
    </lineage>
</organism>
<dbReference type="InterPro" id="IPR050678">
    <property type="entry name" value="DNA_Partitioning_ATPase"/>
</dbReference>
<dbReference type="CDD" id="cd02042">
    <property type="entry name" value="ParAB_family"/>
    <property type="match status" value="1"/>
</dbReference>
<dbReference type="SUPFAM" id="SSF52540">
    <property type="entry name" value="P-loop containing nucleoside triphosphate hydrolases"/>
    <property type="match status" value="1"/>
</dbReference>